<gene>
    <name evidence="2" type="ORF">LKMONMHP_0970</name>
</gene>
<dbReference type="Proteomes" id="UP001055156">
    <property type="component" value="Unassembled WGS sequence"/>
</dbReference>
<reference evidence="2" key="1">
    <citation type="journal article" date="2021" name="Front. Microbiol.">
        <title>Comprehensive Comparative Genomics and Phenotyping of Methylobacterium Species.</title>
        <authorList>
            <person name="Alessa O."/>
            <person name="Ogura Y."/>
            <person name="Fujitani Y."/>
            <person name="Takami H."/>
            <person name="Hayashi T."/>
            <person name="Sahin N."/>
            <person name="Tani A."/>
        </authorList>
    </citation>
    <scope>NUCLEOTIDE SEQUENCE</scope>
    <source>
        <strain evidence="2">NBRC 15689</strain>
    </source>
</reference>
<keyword evidence="3" id="KW-1185">Reference proteome</keyword>
<feature type="compositionally biased region" description="Polar residues" evidence="1">
    <location>
        <begin position="1"/>
        <end position="20"/>
    </location>
</feature>
<dbReference type="EMBL" id="BPQV01000002">
    <property type="protein sequence ID" value="GJE26124.1"/>
    <property type="molecule type" value="Genomic_DNA"/>
</dbReference>
<evidence type="ECO:0000313" key="2">
    <source>
        <dbReference type="EMBL" id="GJE26124.1"/>
    </source>
</evidence>
<reference evidence="2" key="2">
    <citation type="submission" date="2021-08" db="EMBL/GenBank/DDBJ databases">
        <authorList>
            <person name="Tani A."/>
            <person name="Ola A."/>
            <person name="Ogura Y."/>
            <person name="Katsura K."/>
            <person name="Hayashi T."/>
        </authorList>
    </citation>
    <scope>NUCLEOTIDE SEQUENCE</scope>
    <source>
        <strain evidence="2">NBRC 15689</strain>
    </source>
</reference>
<organism evidence="2 3">
    <name type="scientific">Methylobacterium organophilum</name>
    <dbReference type="NCBI Taxonomy" id="410"/>
    <lineage>
        <taxon>Bacteria</taxon>
        <taxon>Pseudomonadati</taxon>
        <taxon>Pseudomonadota</taxon>
        <taxon>Alphaproteobacteria</taxon>
        <taxon>Hyphomicrobiales</taxon>
        <taxon>Methylobacteriaceae</taxon>
        <taxon>Methylobacterium</taxon>
    </lineage>
</organism>
<evidence type="ECO:0000313" key="3">
    <source>
        <dbReference type="Proteomes" id="UP001055156"/>
    </source>
</evidence>
<sequence>MDSSSRNPEASLKTQPQGAATNGHERFRPVALPALAAAMRSVAQTAEAARAKAAARFAKRMVHEDEPAL</sequence>
<accession>A0ABQ4T6P3</accession>
<feature type="region of interest" description="Disordered" evidence="1">
    <location>
        <begin position="1"/>
        <end position="27"/>
    </location>
</feature>
<comment type="caution">
    <text evidence="2">The sequence shown here is derived from an EMBL/GenBank/DDBJ whole genome shotgun (WGS) entry which is preliminary data.</text>
</comment>
<name>A0ABQ4T6P3_METOR</name>
<evidence type="ECO:0000256" key="1">
    <source>
        <dbReference type="SAM" id="MobiDB-lite"/>
    </source>
</evidence>
<dbReference type="RefSeq" id="WP_238310065.1">
    <property type="nucleotide sequence ID" value="NZ_BPQV01000002.1"/>
</dbReference>
<protein>
    <submittedName>
        <fullName evidence="2">Uncharacterized protein</fullName>
    </submittedName>
</protein>
<proteinExistence type="predicted"/>